<evidence type="ECO:0000313" key="1">
    <source>
        <dbReference type="EMBL" id="ABC29751.1"/>
    </source>
</evidence>
<dbReference type="PROSITE" id="PS51257">
    <property type="entry name" value="PROKAR_LIPOPROTEIN"/>
    <property type="match status" value="1"/>
</dbReference>
<keyword evidence="2" id="KW-1185">Reference proteome</keyword>
<protein>
    <recommendedName>
        <fullName evidence="3">Lipoprotein</fullName>
    </recommendedName>
</protein>
<evidence type="ECO:0000313" key="2">
    <source>
        <dbReference type="Proteomes" id="UP000000238"/>
    </source>
</evidence>
<dbReference type="Proteomes" id="UP000000238">
    <property type="component" value="Chromosome"/>
</dbReference>
<dbReference type="HOGENOM" id="CLU_1978413_0_0_6"/>
<proteinExistence type="predicted"/>
<sequence>MKRHFFFLVSIALLGCSHPGSNMEELRAQAAAFCEIHNPKYWPDVDSMSLEEYRTQLGDKISDVVKSREFRAALAQSVDMGYEAFKKNYQGNMYLFSRDQVRLVLSDPSWDCEYMKFHYGEPEAAN</sequence>
<reference evidence="1 2" key="1">
    <citation type="journal article" date="2005" name="Nucleic Acids Res.">
        <title>Genomic blueprint of Hahella chejuensis, a marine microbe producing an algicidal agent.</title>
        <authorList>
            <person name="Jeong H."/>
            <person name="Yim J.H."/>
            <person name="Lee C."/>
            <person name="Choi S.-H."/>
            <person name="Park Y.K."/>
            <person name="Yoon S.H."/>
            <person name="Hur C.-G."/>
            <person name="Kang H.-Y."/>
            <person name="Kim D."/>
            <person name="Lee H.H."/>
            <person name="Park K.H."/>
            <person name="Park S.-H."/>
            <person name="Park H.-S."/>
            <person name="Lee H.K."/>
            <person name="Oh T.K."/>
            <person name="Kim J.F."/>
        </authorList>
    </citation>
    <scope>NUCLEOTIDE SEQUENCE [LARGE SCALE GENOMIC DNA]</scope>
    <source>
        <strain evidence="1 2">KCTC 2396</strain>
    </source>
</reference>
<dbReference type="EMBL" id="CP000155">
    <property type="protein sequence ID" value="ABC29751.1"/>
    <property type="molecule type" value="Genomic_DNA"/>
</dbReference>
<dbReference type="OrthoDB" id="6196910at2"/>
<organism evidence="1 2">
    <name type="scientific">Hahella chejuensis (strain KCTC 2396)</name>
    <dbReference type="NCBI Taxonomy" id="349521"/>
    <lineage>
        <taxon>Bacteria</taxon>
        <taxon>Pseudomonadati</taxon>
        <taxon>Pseudomonadota</taxon>
        <taxon>Gammaproteobacteria</taxon>
        <taxon>Oceanospirillales</taxon>
        <taxon>Hahellaceae</taxon>
        <taxon>Hahella</taxon>
    </lineage>
</organism>
<evidence type="ECO:0008006" key="3">
    <source>
        <dbReference type="Google" id="ProtNLM"/>
    </source>
</evidence>
<dbReference type="AlphaFoldDB" id="Q2SHX3"/>
<name>Q2SHX3_HAHCH</name>
<dbReference type="KEGG" id="hch:HCH_02982"/>
<accession>Q2SHX3</accession>
<dbReference type="RefSeq" id="WP_011396820.1">
    <property type="nucleotide sequence ID" value="NC_007645.1"/>
</dbReference>
<gene>
    <name evidence="1" type="ordered locus">HCH_02982</name>
</gene>